<feature type="compositionally biased region" description="Basic and acidic residues" evidence="4">
    <location>
        <begin position="830"/>
        <end position="853"/>
    </location>
</feature>
<feature type="compositionally biased region" description="Acidic residues" evidence="4">
    <location>
        <begin position="1"/>
        <end position="11"/>
    </location>
</feature>
<dbReference type="Pfam" id="PF00533">
    <property type="entry name" value="BRCT"/>
    <property type="match status" value="1"/>
</dbReference>
<feature type="compositionally biased region" description="Acidic residues" evidence="4">
    <location>
        <begin position="338"/>
        <end position="360"/>
    </location>
</feature>
<dbReference type="CDD" id="cd17745">
    <property type="entry name" value="BRCT_p53bp1_rpt1"/>
    <property type="match status" value="1"/>
</dbReference>
<feature type="compositionally biased region" description="Polar residues" evidence="4">
    <location>
        <begin position="99"/>
        <end position="108"/>
    </location>
</feature>
<dbReference type="PROSITE" id="PS50172">
    <property type="entry name" value="BRCT"/>
    <property type="match status" value="1"/>
</dbReference>
<feature type="compositionally biased region" description="Low complexity" evidence="4">
    <location>
        <begin position="640"/>
        <end position="649"/>
    </location>
</feature>
<dbReference type="AlphaFoldDB" id="A0ABD2KE92"/>
<feature type="compositionally biased region" description="Low complexity" evidence="4">
    <location>
        <begin position="395"/>
        <end position="410"/>
    </location>
</feature>
<comment type="caution">
    <text evidence="6">The sequence shown here is derived from an EMBL/GenBank/DDBJ whole genome shotgun (WGS) entry which is preliminary data.</text>
</comment>
<dbReference type="Proteomes" id="UP001620645">
    <property type="component" value="Unassembled WGS sequence"/>
</dbReference>
<feature type="compositionally biased region" description="Low complexity" evidence="4">
    <location>
        <begin position="246"/>
        <end position="263"/>
    </location>
</feature>
<feature type="compositionally biased region" description="Acidic residues" evidence="4">
    <location>
        <begin position="739"/>
        <end position="749"/>
    </location>
</feature>
<feature type="compositionally biased region" description="Basic and acidic residues" evidence="4">
    <location>
        <begin position="429"/>
        <end position="439"/>
    </location>
</feature>
<reference evidence="6 7" key="1">
    <citation type="submission" date="2024-10" db="EMBL/GenBank/DDBJ databases">
        <authorList>
            <person name="Kim D."/>
        </authorList>
    </citation>
    <scope>NUCLEOTIDE SEQUENCE [LARGE SCALE GENOMIC DNA]</scope>
    <source>
        <strain evidence="6">Taebaek</strain>
    </source>
</reference>
<dbReference type="InterPro" id="IPR047250">
    <property type="entry name" value="BRCT_p53bp1-like_rpt2"/>
</dbReference>
<feature type="region of interest" description="Disordered" evidence="4">
    <location>
        <begin position="1"/>
        <end position="193"/>
    </location>
</feature>
<dbReference type="SMART" id="SM00292">
    <property type="entry name" value="BRCT"/>
    <property type="match status" value="1"/>
</dbReference>
<feature type="compositionally biased region" description="Polar residues" evidence="4">
    <location>
        <begin position="176"/>
        <end position="191"/>
    </location>
</feature>
<evidence type="ECO:0000256" key="3">
    <source>
        <dbReference type="ARBA" id="ARBA00023242"/>
    </source>
</evidence>
<dbReference type="InterPro" id="IPR056492">
    <property type="entry name" value="SH3_Hsr9"/>
</dbReference>
<proteinExistence type="predicted"/>
<feature type="compositionally biased region" description="Polar residues" evidence="4">
    <location>
        <begin position="272"/>
        <end position="282"/>
    </location>
</feature>
<sequence length="1119" mass="121983">MTTQNSDEEIGAEVLQNGQNNVGGEEEAGAKAVNDGETTNGGGGEEAAATALNDGETTAGEVEGSKAKELKEKEGEEEKAVDNGDESVEDDRAFGTKTPPASQLRQTPPFSPNTRASTRKRRSAAPIFQSGGGRTKRTSASVTKASDISTKTSNITSTNNIDDKSNSNNLDKHDTSSTSVDDPFNFTTQSDVHPEPLKNISIERSSFNEVKYTKSLPSSADRYANMEKIAASRNPQLAASLSTQPSNSKDSLSHLSSMTSASLRLDFGDTPKSISSISQHGTITKPKLGLSGTTRKRRSDASTAAGGTTPRSTAPSAKKPRTATRRKRSKRGRRAASDEDDDEEEIEVEEEEEAETEDDVQQQGDQSLNMEVDGEQPQQQQGSTSERRGRKRGTTPKATAASTPKTPADAGVPKTPERGSLRRTAGLDSTRKSEQKQKEELLYQVPELSPAEQLGVDCPQDAHLFMGVGARVLALWGNDYYSANICGREALGRYYVHFVEDNLNRMLPPTGVIPVSALKPGTKISFIDIVNDEEIGKVCEVVEQPPTDDAGGWARGEFKLCELDEDGNRTDVIKTVLWAKLFLNKEQGTQLLQLLKQQKTPVAGVRTAQKLNPVQDIDEENIISDARSFRRSRSAALARLSTSSTSSPFAVPPPMAAAASSDDNNTSLDTESITTTPPRTPRRGKQKQPPSTPPAKNISSNTSNGSGDGDTPVPRSALRRRGSRTSPRLAPVVEKGDKEEDIAEEEEENQQQTNEEVEQQQQKTEEQTDNETKMVDEAEKATTDAQKEEESEEAGGSEQKQEEEKMELDNDNAAGPGEQQQPTATNAVKSTDDEADKIAQQRPHKEDEKETSKEVTSLSAVQQTVPIKRTVVTEKTIFSGLKFVLTSATRPNKKVTDFNKRDYRKKIEERGGRIIEDFTHPLASDETAYLIADTYYRTHKYLSALSLSIPCVSYKWIQQCVAEKQLTDHKPFLLPAGESSLDTKQQFEWRPLKGVLMKGKRVLIWSSSAESDPGIVSFAEIWTPILQNLGATLVGIGPGEPFASKSSANLEEKMEFCSKIEPHVDVLLAETDCQAEVAKLVEERGGLAVSSEWVIQAIVTGSLPDLGEPGGEKFRYDFV</sequence>
<feature type="compositionally biased region" description="Low complexity" evidence="4">
    <location>
        <begin position="750"/>
        <end position="762"/>
    </location>
</feature>
<feature type="compositionally biased region" description="Basic and acidic residues" evidence="4">
    <location>
        <begin position="63"/>
        <end position="82"/>
    </location>
</feature>
<dbReference type="EMBL" id="JBICCN010000027">
    <property type="protein sequence ID" value="KAL3100975.1"/>
    <property type="molecule type" value="Genomic_DNA"/>
</dbReference>
<dbReference type="CDD" id="cd17724">
    <property type="entry name" value="BRCT_p53bp1_rpt2"/>
    <property type="match status" value="1"/>
</dbReference>
<evidence type="ECO:0000256" key="2">
    <source>
        <dbReference type="ARBA" id="ARBA00022763"/>
    </source>
</evidence>
<feature type="compositionally biased region" description="Basic and acidic residues" evidence="4">
    <location>
        <begin position="763"/>
        <end position="788"/>
    </location>
</feature>
<feature type="compositionally biased region" description="Basic and acidic residues" evidence="4">
    <location>
        <begin position="161"/>
        <end position="175"/>
    </location>
</feature>
<dbReference type="PANTHER" id="PTHR15321:SF3">
    <property type="entry name" value="TP53-BINDING PROTEIN 1"/>
    <property type="match status" value="1"/>
</dbReference>
<evidence type="ECO:0000313" key="6">
    <source>
        <dbReference type="EMBL" id="KAL3100975.1"/>
    </source>
</evidence>
<feature type="compositionally biased region" description="Polar residues" evidence="4">
    <location>
        <begin position="301"/>
        <end position="315"/>
    </location>
</feature>
<dbReference type="InterPro" id="IPR047249">
    <property type="entry name" value="BRCT_p53bp1-like_rpt1"/>
</dbReference>
<feature type="compositionally biased region" description="Basic residues" evidence="4">
    <location>
        <begin position="318"/>
        <end position="334"/>
    </location>
</feature>
<dbReference type="InterPro" id="IPR036420">
    <property type="entry name" value="BRCT_dom_sf"/>
</dbReference>
<evidence type="ECO:0000256" key="1">
    <source>
        <dbReference type="ARBA" id="ARBA00004123"/>
    </source>
</evidence>
<name>A0ABD2KE92_HETSC</name>
<organism evidence="6 7">
    <name type="scientific">Heterodera schachtii</name>
    <name type="common">Sugarbeet cyst nematode worm</name>
    <name type="synonym">Tylenchus schachtii</name>
    <dbReference type="NCBI Taxonomy" id="97005"/>
    <lineage>
        <taxon>Eukaryota</taxon>
        <taxon>Metazoa</taxon>
        <taxon>Ecdysozoa</taxon>
        <taxon>Nematoda</taxon>
        <taxon>Chromadorea</taxon>
        <taxon>Rhabditida</taxon>
        <taxon>Tylenchina</taxon>
        <taxon>Tylenchomorpha</taxon>
        <taxon>Tylenchoidea</taxon>
        <taxon>Heteroderidae</taxon>
        <taxon>Heteroderinae</taxon>
        <taxon>Heterodera</taxon>
    </lineage>
</organism>
<dbReference type="Pfam" id="PF18428">
    <property type="entry name" value="BRCT_3"/>
    <property type="match status" value="1"/>
</dbReference>
<keyword evidence="2" id="KW-0227">DNA damage</keyword>
<feature type="compositionally biased region" description="Polar residues" evidence="4">
    <location>
        <begin position="818"/>
        <end position="829"/>
    </location>
</feature>
<feature type="region of interest" description="Disordered" evidence="4">
    <location>
        <begin position="640"/>
        <end position="860"/>
    </location>
</feature>
<dbReference type="SUPFAM" id="SSF52113">
    <property type="entry name" value="BRCT domain"/>
    <property type="match status" value="2"/>
</dbReference>
<dbReference type="GO" id="GO:0005634">
    <property type="term" value="C:nucleus"/>
    <property type="evidence" value="ECO:0007669"/>
    <property type="project" value="UniProtKB-SubCell"/>
</dbReference>
<evidence type="ECO:0000313" key="7">
    <source>
        <dbReference type="Proteomes" id="UP001620645"/>
    </source>
</evidence>
<feature type="region of interest" description="Disordered" evidence="4">
    <location>
        <begin position="234"/>
        <end position="439"/>
    </location>
</feature>
<dbReference type="InterPro" id="IPR001357">
    <property type="entry name" value="BRCT_dom"/>
</dbReference>
<dbReference type="InterPro" id="IPR047252">
    <property type="entry name" value="TP53BP1-like"/>
</dbReference>
<protein>
    <recommendedName>
        <fullName evidence="5">BRCT domain-containing protein</fullName>
    </recommendedName>
</protein>
<keyword evidence="7" id="KW-1185">Reference proteome</keyword>
<gene>
    <name evidence="6" type="ORF">niasHS_001435</name>
</gene>
<evidence type="ECO:0000259" key="5">
    <source>
        <dbReference type="PROSITE" id="PS50172"/>
    </source>
</evidence>
<accession>A0ABD2KE92</accession>
<dbReference type="Pfam" id="PF24680">
    <property type="entry name" value="SH3_Hsr9"/>
    <property type="match status" value="1"/>
</dbReference>
<feature type="compositionally biased region" description="Polar residues" evidence="4">
    <location>
        <begin position="662"/>
        <end position="673"/>
    </location>
</feature>
<keyword evidence="3" id="KW-0539">Nucleus</keyword>
<dbReference type="GO" id="GO:0006974">
    <property type="term" value="P:DNA damage response"/>
    <property type="evidence" value="ECO:0007669"/>
    <property type="project" value="UniProtKB-KW"/>
</dbReference>
<dbReference type="PANTHER" id="PTHR15321">
    <property type="entry name" value="TUMOR SUPPRESSOR P53-BINDING PROTEIN 1"/>
    <property type="match status" value="1"/>
</dbReference>
<feature type="compositionally biased region" description="Low complexity" evidence="4">
    <location>
        <begin position="146"/>
        <end position="160"/>
    </location>
</feature>
<feature type="compositionally biased region" description="Polar residues" evidence="4">
    <location>
        <begin position="234"/>
        <end position="245"/>
    </location>
</feature>
<evidence type="ECO:0000256" key="4">
    <source>
        <dbReference type="SAM" id="MobiDB-lite"/>
    </source>
</evidence>
<feature type="domain" description="BRCT" evidence="5">
    <location>
        <begin position="873"/>
        <end position="974"/>
    </location>
</feature>
<comment type="subcellular location">
    <subcellularLocation>
        <location evidence="1">Nucleus</location>
    </subcellularLocation>
</comment>
<feature type="compositionally biased region" description="Low complexity" evidence="4">
    <location>
        <begin position="699"/>
        <end position="711"/>
    </location>
</feature>
<dbReference type="Gene3D" id="3.40.50.10190">
    <property type="entry name" value="BRCT domain"/>
    <property type="match status" value="2"/>
</dbReference>